<evidence type="ECO:0000259" key="4">
    <source>
        <dbReference type="Pfam" id="PF04909"/>
    </source>
</evidence>
<reference evidence="5 6" key="1">
    <citation type="submission" date="2020-03" db="EMBL/GenBank/DDBJ databases">
        <title>Draft Genome Sequence of Cudoniella acicularis.</title>
        <authorList>
            <person name="Buettner E."/>
            <person name="Kellner H."/>
        </authorList>
    </citation>
    <scope>NUCLEOTIDE SEQUENCE [LARGE SCALE GENOMIC DNA]</scope>
    <source>
        <strain evidence="5 6">DSM 108380</strain>
    </source>
</reference>
<dbReference type="SUPFAM" id="SSF51556">
    <property type="entry name" value="Metallo-dependent hydrolases"/>
    <property type="match status" value="1"/>
</dbReference>
<organism evidence="5 6">
    <name type="scientific">Cudoniella acicularis</name>
    <dbReference type="NCBI Taxonomy" id="354080"/>
    <lineage>
        <taxon>Eukaryota</taxon>
        <taxon>Fungi</taxon>
        <taxon>Dikarya</taxon>
        <taxon>Ascomycota</taxon>
        <taxon>Pezizomycotina</taxon>
        <taxon>Leotiomycetes</taxon>
        <taxon>Helotiales</taxon>
        <taxon>Tricladiaceae</taxon>
        <taxon>Cudoniella</taxon>
    </lineage>
</organism>
<gene>
    <name evidence="5" type="ORF">G7Y89_g10800</name>
</gene>
<dbReference type="PANTHER" id="PTHR21240">
    <property type="entry name" value="2-AMINO-3-CARBOXYLMUCONATE-6-SEMIALDEHYDE DECARBOXYLASE"/>
    <property type="match status" value="1"/>
</dbReference>
<dbReference type="AlphaFoldDB" id="A0A8H4RC21"/>
<protein>
    <recommendedName>
        <fullName evidence="4">Amidohydrolase-related domain-containing protein</fullName>
    </recommendedName>
</protein>
<dbReference type="GO" id="GO:0019748">
    <property type="term" value="P:secondary metabolic process"/>
    <property type="evidence" value="ECO:0007669"/>
    <property type="project" value="TreeGrafter"/>
</dbReference>
<dbReference type="GO" id="GO:0016787">
    <property type="term" value="F:hydrolase activity"/>
    <property type="evidence" value="ECO:0007669"/>
    <property type="project" value="InterPro"/>
</dbReference>
<dbReference type="InterPro" id="IPR032466">
    <property type="entry name" value="Metal_Hydrolase"/>
</dbReference>
<dbReference type="OrthoDB" id="2832284at2759"/>
<evidence type="ECO:0000256" key="3">
    <source>
        <dbReference type="RuleBase" id="RU366045"/>
    </source>
</evidence>
<dbReference type="EMBL" id="JAAMPI010000983">
    <property type="protein sequence ID" value="KAF4627349.1"/>
    <property type="molecule type" value="Genomic_DNA"/>
</dbReference>
<dbReference type="Gene3D" id="3.20.20.140">
    <property type="entry name" value="Metal-dependent hydrolases"/>
    <property type="match status" value="1"/>
</dbReference>
<evidence type="ECO:0000313" key="6">
    <source>
        <dbReference type="Proteomes" id="UP000566819"/>
    </source>
</evidence>
<comment type="caution">
    <text evidence="5">The sequence shown here is derived from an EMBL/GenBank/DDBJ whole genome shotgun (WGS) entry which is preliminary data.</text>
</comment>
<proteinExistence type="inferred from homology"/>
<keyword evidence="6" id="KW-1185">Reference proteome</keyword>
<dbReference type="InterPro" id="IPR006680">
    <property type="entry name" value="Amidohydro-rel"/>
</dbReference>
<sequence>MAPNGWLDIHGHFTVPTSDEALKEQLKLFHSVHFMVSEPWTWSPERVLPYLDSANVTMQMLSYLPRNLTALKNANDFGASIVKQHPSRFGLLLALPTDNVTACLEEIKRGDTFDIPNDGYALLTVYNNVMLSDDSLEPLYKELDARGAVCHVHPDANKRGNDGRPSPLIDVAFDTARVATDMLYKGVFRRYPNIKFVFGHCGGALPVLSGRISLLGTESWVPNPLKLTREEIERSLGHLYVDTAATAKTGLAPAISMVGIEHIIYGADCGVPCSTDATMAENQKDVIDIENKLGETGSMARNGWDLFPAAAKRAEEGQKRI</sequence>
<evidence type="ECO:0000256" key="2">
    <source>
        <dbReference type="ARBA" id="ARBA00023239"/>
    </source>
</evidence>
<feature type="domain" description="Amidohydrolase-related" evidence="4">
    <location>
        <begin position="74"/>
        <end position="269"/>
    </location>
</feature>
<accession>A0A8H4RC21</accession>
<dbReference type="GO" id="GO:0005737">
    <property type="term" value="C:cytoplasm"/>
    <property type="evidence" value="ECO:0007669"/>
    <property type="project" value="TreeGrafter"/>
</dbReference>
<evidence type="ECO:0000313" key="5">
    <source>
        <dbReference type="EMBL" id="KAF4627349.1"/>
    </source>
</evidence>
<keyword evidence="1 3" id="KW-0210">Decarboxylase</keyword>
<keyword evidence="2 3" id="KW-0456">Lyase</keyword>
<name>A0A8H4RC21_9HELO</name>
<dbReference type="GO" id="GO:0016831">
    <property type="term" value="F:carboxy-lyase activity"/>
    <property type="evidence" value="ECO:0007669"/>
    <property type="project" value="UniProtKB-KW"/>
</dbReference>
<dbReference type="InterPro" id="IPR032465">
    <property type="entry name" value="ACMSD"/>
</dbReference>
<dbReference type="Proteomes" id="UP000566819">
    <property type="component" value="Unassembled WGS sequence"/>
</dbReference>
<dbReference type="PANTHER" id="PTHR21240:SF28">
    <property type="entry name" value="ISO-OROTATE DECARBOXYLASE (EUROFUNG)"/>
    <property type="match status" value="1"/>
</dbReference>
<comment type="similarity">
    <text evidence="3">Belongs to the metallo-dependent hydrolases superfamily.</text>
</comment>
<evidence type="ECO:0000256" key="1">
    <source>
        <dbReference type="ARBA" id="ARBA00022793"/>
    </source>
</evidence>
<dbReference type="Pfam" id="PF04909">
    <property type="entry name" value="Amidohydro_2"/>
    <property type="match status" value="1"/>
</dbReference>